<gene>
    <name evidence="3" type="ORF">CBYS24578_00017369</name>
</gene>
<dbReference type="AlphaFoldDB" id="A0A9N9XZT9"/>
<sequence length="845" mass="93941">MKSQLPLPATAERPAKLSWSSLVAENETAPISTSLPDPEPQVTVTGDEVLQAVNIHKKFRLPDLAPDIEVVGLPAFDDLTQYGITEQVQERLWAAEVSRLAEIVSGTAPLLFEGSADLAVDSQRAHELLASMADRVYQAMSIANYDAENMLAEEANTLCDVGKLRKNRATLEYIVDREEGGTGEKDANAPCPKHEDILKFVSYFSGVVARVLCTAADGKFMHLNILAQMAKLCTKLKVLTASLPEFAQISIDNGVPDQKIPVPLQYDLRGRQDGDNANNQGGQGPMSIPAAEAHSFAERMNPLLEDLRRLSGTEESPPDTTKTKKESVRSLYFLHCHMFRRGVLDLFRVLLLSMRGTNMLSSTPIDCYEMSSMVYVAGFERFRVLLYQDHNRKCFIGSSDRDEVNYARISYHLLDKTIRAMKDNTGAEPSTAAGESVGTIVSWTYVPAECEGGDTLRNPSPFNLKSMSQVITVLVPLILTNPTAVVDLDQTVGLIAFAEDSFNPRHRTIKLPTFGQYTAFCSLTTKEYVKMQEDLGPGAPRSLSNSLPRLNNLLRGQAITETSRTMSFPLGALSNDPNQSKAASSDDRTTRGQVERHQLELDKARTKMKAWVLEEKGVVVECKLYVYSLMVVCTLLVLGGVAVGAAVGDRISGVDPFNITTYCWVLAAFILLVAKSVRVHEWSWNDFLHRRVVCKSVSELSSITGINDQFIIAKLLQEERQSILQTRGPFNTIFRRRSEDGFSINCPISTWTMLLSGLIMIEVESITGHGLACLDLRQGTTYRFVDNQYVPNEKDNEKYIYCSRLYEENGKDKNQGPQRIRLSSGKGFIWHRTLGLYGDKNVEFI</sequence>
<dbReference type="Proteomes" id="UP000754883">
    <property type="component" value="Unassembled WGS sequence"/>
</dbReference>
<feature type="region of interest" description="Disordered" evidence="1">
    <location>
        <begin position="268"/>
        <end position="288"/>
    </location>
</feature>
<reference evidence="3 4" key="2">
    <citation type="submission" date="2021-10" db="EMBL/GenBank/DDBJ databases">
        <authorList>
            <person name="Piombo E."/>
        </authorList>
    </citation>
    <scope>NUCLEOTIDE SEQUENCE [LARGE SCALE GENOMIC DNA]</scope>
</reference>
<feature type="transmembrane region" description="Helical" evidence="2">
    <location>
        <begin position="624"/>
        <end position="647"/>
    </location>
</feature>
<evidence type="ECO:0000313" key="4">
    <source>
        <dbReference type="Proteomes" id="UP000754883"/>
    </source>
</evidence>
<organism evidence="3 4">
    <name type="scientific">Clonostachys byssicola</name>
    <dbReference type="NCBI Taxonomy" id="160290"/>
    <lineage>
        <taxon>Eukaryota</taxon>
        <taxon>Fungi</taxon>
        <taxon>Dikarya</taxon>
        <taxon>Ascomycota</taxon>
        <taxon>Pezizomycotina</taxon>
        <taxon>Sordariomycetes</taxon>
        <taxon>Hypocreomycetidae</taxon>
        <taxon>Hypocreales</taxon>
        <taxon>Bionectriaceae</taxon>
        <taxon>Clonostachys</taxon>
    </lineage>
</organism>
<protein>
    <submittedName>
        <fullName evidence="3">Uncharacterized protein</fullName>
    </submittedName>
</protein>
<keyword evidence="2" id="KW-0812">Transmembrane</keyword>
<dbReference type="OrthoDB" id="5419219at2759"/>
<keyword evidence="4" id="KW-1185">Reference proteome</keyword>
<evidence type="ECO:0000256" key="2">
    <source>
        <dbReference type="SAM" id="Phobius"/>
    </source>
</evidence>
<proteinExistence type="predicted"/>
<comment type="caution">
    <text evidence="3">The sequence shown here is derived from an EMBL/GenBank/DDBJ whole genome shotgun (WGS) entry which is preliminary data.</text>
</comment>
<keyword evidence="2" id="KW-0472">Membrane</keyword>
<name>A0A9N9XZT9_9HYPO</name>
<dbReference type="EMBL" id="CABFNO020001327">
    <property type="protein sequence ID" value="CAG9981745.1"/>
    <property type="molecule type" value="Genomic_DNA"/>
</dbReference>
<keyword evidence="2" id="KW-1133">Transmembrane helix</keyword>
<feature type="region of interest" description="Disordered" evidence="1">
    <location>
        <begin position="569"/>
        <end position="595"/>
    </location>
</feature>
<feature type="transmembrane region" description="Helical" evidence="2">
    <location>
        <begin position="659"/>
        <end position="677"/>
    </location>
</feature>
<accession>A0A9N9XZT9</accession>
<evidence type="ECO:0000313" key="3">
    <source>
        <dbReference type="EMBL" id="CAG9981745.1"/>
    </source>
</evidence>
<reference evidence="4" key="1">
    <citation type="submission" date="2019-06" db="EMBL/GenBank/DDBJ databases">
        <authorList>
            <person name="Broberg M."/>
        </authorList>
    </citation>
    <scope>NUCLEOTIDE SEQUENCE [LARGE SCALE GENOMIC DNA]</scope>
</reference>
<evidence type="ECO:0000256" key="1">
    <source>
        <dbReference type="SAM" id="MobiDB-lite"/>
    </source>
</evidence>
<feature type="compositionally biased region" description="Basic and acidic residues" evidence="1">
    <location>
        <begin position="584"/>
        <end position="595"/>
    </location>
</feature>